<organism evidence="2 3">
    <name type="scientific">Phanerochaete carnosa (strain HHB-10118-sp)</name>
    <name type="common">White-rot fungus</name>
    <name type="synonym">Peniophora carnosa</name>
    <dbReference type="NCBI Taxonomy" id="650164"/>
    <lineage>
        <taxon>Eukaryota</taxon>
        <taxon>Fungi</taxon>
        <taxon>Dikarya</taxon>
        <taxon>Basidiomycota</taxon>
        <taxon>Agaricomycotina</taxon>
        <taxon>Agaricomycetes</taxon>
        <taxon>Polyporales</taxon>
        <taxon>Phanerochaetaceae</taxon>
        <taxon>Phanerochaete</taxon>
    </lineage>
</organism>
<dbReference type="RefSeq" id="XP_007394390.1">
    <property type="nucleotide sequence ID" value="XM_007394328.1"/>
</dbReference>
<dbReference type="GeneID" id="18915856"/>
<dbReference type="AlphaFoldDB" id="K5WBF7"/>
<dbReference type="Proteomes" id="UP000008370">
    <property type="component" value="Unassembled WGS sequence"/>
</dbReference>
<reference evidence="2 3" key="1">
    <citation type="journal article" date="2012" name="BMC Genomics">
        <title>Comparative genomics of the white-rot fungi, Phanerochaete carnosa and P. chrysosporium, to elucidate the genetic basis of the distinct wood types they colonize.</title>
        <authorList>
            <person name="Suzuki H."/>
            <person name="MacDonald J."/>
            <person name="Syed K."/>
            <person name="Salamov A."/>
            <person name="Hori C."/>
            <person name="Aerts A."/>
            <person name="Henrissat B."/>
            <person name="Wiebenga A."/>
            <person name="vanKuyk P.A."/>
            <person name="Barry K."/>
            <person name="Lindquist E."/>
            <person name="LaButti K."/>
            <person name="Lapidus A."/>
            <person name="Lucas S."/>
            <person name="Coutinho P."/>
            <person name="Gong Y."/>
            <person name="Samejima M."/>
            <person name="Mahadevan R."/>
            <person name="Abou-Zaid M."/>
            <person name="de Vries R.P."/>
            <person name="Igarashi K."/>
            <person name="Yadav J.S."/>
            <person name="Grigoriev I.V."/>
            <person name="Master E.R."/>
        </authorList>
    </citation>
    <scope>NUCLEOTIDE SEQUENCE [LARGE SCALE GENOMIC DNA]</scope>
    <source>
        <strain evidence="2 3">HHB-10118-sp</strain>
    </source>
</reference>
<name>K5WBF7_PHACS</name>
<evidence type="ECO:0000313" key="3">
    <source>
        <dbReference type="Proteomes" id="UP000008370"/>
    </source>
</evidence>
<dbReference type="HOGENOM" id="CLU_2671866_0_0_1"/>
<evidence type="ECO:0000313" key="2">
    <source>
        <dbReference type="EMBL" id="EKM56545.1"/>
    </source>
</evidence>
<feature type="region of interest" description="Disordered" evidence="1">
    <location>
        <begin position="1"/>
        <end position="75"/>
    </location>
</feature>
<protein>
    <submittedName>
        <fullName evidence="2">Uncharacterized protein</fullName>
    </submittedName>
</protein>
<sequence>MSRTAVRKHRTKSTAKEASSAQEPQPLDRSKARVQQPKAQDTASEPPPQHAQVTKERKRANRKRAEIQSPETPVS</sequence>
<feature type="compositionally biased region" description="Basic residues" evidence="1">
    <location>
        <begin position="1"/>
        <end position="13"/>
    </location>
</feature>
<evidence type="ECO:0000256" key="1">
    <source>
        <dbReference type="SAM" id="MobiDB-lite"/>
    </source>
</evidence>
<proteinExistence type="predicted"/>
<dbReference type="EMBL" id="JH930471">
    <property type="protein sequence ID" value="EKM56545.1"/>
    <property type="molecule type" value="Genomic_DNA"/>
</dbReference>
<accession>K5WBF7</accession>
<dbReference type="InParanoid" id="K5WBF7"/>
<dbReference type="KEGG" id="pco:PHACADRAFT_253733"/>
<keyword evidence="3" id="KW-1185">Reference proteome</keyword>
<gene>
    <name evidence="2" type="ORF">PHACADRAFT_253733</name>
</gene>